<evidence type="ECO:0000313" key="2">
    <source>
        <dbReference type="Proteomes" id="UP000027855"/>
    </source>
</evidence>
<proteinExistence type="predicted"/>
<comment type="caution">
    <text evidence="1">The sequence shown here is derived from an EMBL/GenBank/DDBJ whole genome shotgun (WGS) entry which is preliminary data.</text>
</comment>
<dbReference type="EMBL" id="JJMT01000027">
    <property type="protein sequence ID" value="KEO43628.1"/>
    <property type="molecule type" value="Genomic_DNA"/>
</dbReference>
<name>A0A074IQN2_STRSL</name>
<protein>
    <submittedName>
        <fullName evidence="1">Uncharacterized protein</fullName>
    </submittedName>
</protein>
<organism evidence="1 2">
    <name type="scientific">Streptococcus salivarius</name>
    <dbReference type="NCBI Taxonomy" id="1304"/>
    <lineage>
        <taxon>Bacteria</taxon>
        <taxon>Bacillati</taxon>
        <taxon>Bacillota</taxon>
        <taxon>Bacilli</taxon>
        <taxon>Lactobacillales</taxon>
        <taxon>Streptococcaceae</taxon>
        <taxon>Streptococcus</taxon>
    </lineage>
</organism>
<dbReference type="RefSeq" id="WP_037599730.1">
    <property type="nucleotide sequence ID" value="NZ_JAPVYG010000018.1"/>
</dbReference>
<accession>A0A074IQN2</accession>
<dbReference type="AlphaFoldDB" id="A0A074IQN2"/>
<gene>
    <name evidence="1" type="ORF">DL07_06680</name>
</gene>
<sequence>MKKSKKKVASTMDERAQLISGESSARGYWIAMLGMFVTIMVASKTHSVELVQSLLIITFFGSMCLVLVHSVSRNGHPWLLDKKLEKKVLIFSWVMLLGGTFVSLIYLLILVQSFRLGKNLIGSVTALTSSLILCYEGWAIIKRIKKNRLEELEDEE</sequence>
<dbReference type="Proteomes" id="UP000027855">
    <property type="component" value="Unassembled WGS sequence"/>
</dbReference>
<evidence type="ECO:0000313" key="1">
    <source>
        <dbReference type="EMBL" id="KEO43628.1"/>
    </source>
</evidence>
<reference evidence="1 2" key="1">
    <citation type="submission" date="2014-04" db="EMBL/GenBank/DDBJ databases">
        <title>Variable characteristics of bacteriocin-producing Streptococcus salivarius strains isolated from Malaysian subjects.</title>
        <authorList>
            <person name="Philip K."/>
            <person name="Barbour A."/>
        </authorList>
    </citation>
    <scope>NUCLEOTIDE SEQUENCE [LARGE SCALE GENOMIC DNA]</scope>
    <source>
        <strain evidence="1 2">NU10</strain>
    </source>
</reference>